<reference evidence="1" key="1">
    <citation type="submission" date="2023-06" db="EMBL/GenBank/DDBJ databases">
        <title>Draft genome sequence of Nocardioides sp. SOB77.</title>
        <authorList>
            <person name="Zhang G."/>
        </authorList>
    </citation>
    <scope>NUCLEOTIDE SEQUENCE</scope>
    <source>
        <strain evidence="1">SOB77</strain>
    </source>
</reference>
<dbReference type="EMBL" id="JAUHJQ010000007">
    <property type="protein sequence ID" value="MDN4174513.1"/>
    <property type="molecule type" value="Genomic_DNA"/>
</dbReference>
<comment type="caution">
    <text evidence="1">The sequence shown here is derived from an EMBL/GenBank/DDBJ whole genome shotgun (WGS) entry which is preliminary data.</text>
</comment>
<name>A0ABT8FIK5_9ACTN</name>
<gene>
    <name evidence="1" type="ORF">QWY28_16250</name>
</gene>
<dbReference type="Proteomes" id="UP001168620">
    <property type="component" value="Unassembled WGS sequence"/>
</dbReference>
<protein>
    <recommendedName>
        <fullName evidence="3">Glycosyltransferase</fullName>
    </recommendedName>
</protein>
<organism evidence="1 2">
    <name type="scientific">Nocardioides oceani</name>
    <dbReference type="NCBI Taxonomy" id="3058369"/>
    <lineage>
        <taxon>Bacteria</taxon>
        <taxon>Bacillati</taxon>
        <taxon>Actinomycetota</taxon>
        <taxon>Actinomycetes</taxon>
        <taxon>Propionibacteriales</taxon>
        <taxon>Nocardioidaceae</taxon>
        <taxon>Nocardioides</taxon>
    </lineage>
</organism>
<evidence type="ECO:0008006" key="3">
    <source>
        <dbReference type="Google" id="ProtNLM"/>
    </source>
</evidence>
<dbReference type="SUPFAM" id="SSF53448">
    <property type="entry name" value="Nucleotide-diphospho-sugar transferases"/>
    <property type="match status" value="1"/>
</dbReference>
<evidence type="ECO:0000313" key="2">
    <source>
        <dbReference type="Proteomes" id="UP001168620"/>
    </source>
</evidence>
<proteinExistence type="predicted"/>
<dbReference type="InterPro" id="IPR029044">
    <property type="entry name" value="Nucleotide-diphossugar_trans"/>
</dbReference>
<keyword evidence="2" id="KW-1185">Reference proteome</keyword>
<sequence length="242" mass="27283">MTTYPDRAGSFHWTLLSLLRQSVVPDTILVILSTTQFPGRSSDLPRTLRALIRANGRRVRIIWDEGDRRSFKKILPALERYPERVIVTADDDVLYPRDWLRWLIDGSERWPKCVVGTRGARVRIQGRQLAPYATWPSAELERPGKNVLLTGRGGILYPPGSLHPAVLDYATASKLCPDADDLWLKTMSLRTGRECVVVGRAEEFPNTARQHSALYRTNLQRSGNDIALVALDHAFDLVGLLT</sequence>
<evidence type="ECO:0000313" key="1">
    <source>
        <dbReference type="EMBL" id="MDN4174513.1"/>
    </source>
</evidence>
<accession>A0ABT8FIK5</accession>